<evidence type="ECO:0000313" key="2">
    <source>
        <dbReference type="Proteomes" id="UP001056634"/>
    </source>
</evidence>
<sequence length="247" mass="25927">MTAPVTINYIVSLQIEGGAVSPDHVRRSLEFAIQHYRDAEGLSADADDGSVTEFQVQPEFLTLALAQSTDPLTLRLAQQLENLESGSTLAHYAAQAALAVLASNWSDAGAVYNGDAEEASRLLTLYAKEADELPNAIAITAHEAVRMLQEGARLMQMADEGQGDYAAALHDAATQADLAAKGAMRACLQAILSSPGANAENINASSAAERLREGTATKTLMESILQAAKTGKDGAPPTVNLNNLPPV</sequence>
<protein>
    <submittedName>
        <fullName evidence="1">Uncharacterized protein</fullName>
    </submittedName>
</protein>
<keyword evidence="2" id="KW-1185">Reference proteome</keyword>
<dbReference type="EMBL" id="ON529851">
    <property type="protein sequence ID" value="UTC28650.1"/>
    <property type="molecule type" value="Genomic_DNA"/>
</dbReference>
<dbReference type="Proteomes" id="UP001056634">
    <property type="component" value="Segment"/>
</dbReference>
<evidence type="ECO:0000313" key="1">
    <source>
        <dbReference type="EMBL" id="UTC28650.1"/>
    </source>
</evidence>
<reference evidence="1" key="1">
    <citation type="submission" date="2022-04" db="EMBL/GenBank/DDBJ databases">
        <authorList>
            <person name="Friedrich I."/>
            <person name="Schneider D."/>
            <person name="Poehlein A."/>
            <person name="Hertel R."/>
            <person name="Daniel R."/>
        </authorList>
    </citation>
    <scope>NUCLEOTIDE SEQUENCE</scope>
</reference>
<gene>
    <name evidence="1" type="ORF">MARCHEWKA_01370</name>
</gene>
<proteinExistence type="predicted"/>
<name>A0A9E7N419_9CAUD</name>
<accession>A0A9E7N419</accession>
<organism evidence="1 2">
    <name type="scientific">Brevundimonas phage vB_BpoS-Marchewka</name>
    <dbReference type="NCBI Taxonomy" id="2948604"/>
    <lineage>
        <taxon>Viruses</taxon>
        <taxon>Duplodnaviria</taxon>
        <taxon>Heunggongvirae</taxon>
        <taxon>Uroviricota</taxon>
        <taxon>Caudoviricetes</taxon>
        <taxon>Jeanschmidtviridae</taxon>
        <taxon>Marchewkavirus</taxon>
        <taxon>Marchewkavirus marchewka</taxon>
    </lineage>
</organism>